<protein>
    <submittedName>
        <fullName evidence="1">Uncharacterized protein</fullName>
    </submittedName>
</protein>
<proteinExistence type="predicted"/>
<organism evidence="1 2">
    <name type="scientific">Lasiodiplodia mahajangana</name>
    <dbReference type="NCBI Taxonomy" id="1108764"/>
    <lineage>
        <taxon>Eukaryota</taxon>
        <taxon>Fungi</taxon>
        <taxon>Dikarya</taxon>
        <taxon>Ascomycota</taxon>
        <taxon>Pezizomycotina</taxon>
        <taxon>Dothideomycetes</taxon>
        <taxon>Dothideomycetes incertae sedis</taxon>
        <taxon>Botryosphaeriales</taxon>
        <taxon>Botryosphaeriaceae</taxon>
        <taxon>Lasiodiplodia</taxon>
    </lineage>
</organism>
<dbReference type="Proteomes" id="UP001153332">
    <property type="component" value="Unassembled WGS sequence"/>
</dbReference>
<gene>
    <name evidence="1" type="ORF">O1611_g546</name>
</gene>
<accession>A0ACC2K0U2</accession>
<keyword evidence="2" id="KW-1185">Reference proteome</keyword>
<sequence>MADSQAQRIIEPQELTYMEDREGESRKPGGPEPRLDSDKPLPESPLLFDGTYGNTDGSEAGEPAAPRTSSDSLFFIPRGSSMRTSASSSFFSSEYAQRQLAAIRKRDKSDGRKGRQDPGTQPQWQPPVKHEETEADGDRSEEVAREQIEFASLPSAIEDLRAPFSFDDRRRLPSQTERDTVGLRKTRSS</sequence>
<evidence type="ECO:0000313" key="2">
    <source>
        <dbReference type="Proteomes" id="UP001153332"/>
    </source>
</evidence>
<evidence type="ECO:0000313" key="1">
    <source>
        <dbReference type="EMBL" id="KAJ8133077.1"/>
    </source>
</evidence>
<name>A0ACC2K0U2_9PEZI</name>
<dbReference type="EMBL" id="JAPUUL010000048">
    <property type="protein sequence ID" value="KAJ8133077.1"/>
    <property type="molecule type" value="Genomic_DNA"/>
</dbReference>
<reference evidence="1" key="1">
    <citation type="submission" date="2022-12" db="EMBL/GenBank/DDBJ databases">
        <title>Genome Sequence of Lasiodiplodia mahajangana.</title>
        <authorList>
            <person name="Buettner E."/>
        </authorList>
    </citation>
    <scope>NUCLEOTIDE SEQUENCE</scope>
    <source>
        <strain evidence="1">VT137</strain>
    </source>
</reference>
<comment type="caution">
    <text evidence="1">The sequence shown here is derived from an EMBL/GenBank/DDBJ whole genome shotgun (WGS) entry which is preliminary data.</text>
</comment>